<proteinExistence type="predicted"/>
<organism evidence="1 2">
    <name type="scientific">Virgibacillus phasianinus</name>
    <dbReference type="NCBI Taxonomy" id="2017483"/>
    <lineage>
        <taxon>Bacteria</taxon>
        <taxon>Bacillati</taxon>
        <taxon>Bacillota</taxon>
        <taxon>Bacilli</taxon>
        <taxon>Bacillales</taxon>
        <taxon>Bacillaceae</taxon>
        <taxon>Virgibacillus</taxon>
    </lineage>
</organism>
<protein>
    <submittedName>
        <fullName evidence="1">Uncharacterized protein</fullName>
    </submittedName>
</protein>
<reference evidence="1 2" key="1">
    <citation type="submission" date="2017-07" db="EMBL/GenBank/DDBJ databases">
        <title>Virgibacillus sp. LM2416.</title>
        <authorList>
            <person name="Tak E.J."/>
            <person name="Bae J.-W."/>
        </authorList>
    </citation>
    <scope>NUCLEOTIDE SEQUENCE [LARGE SCALE GENOMIC DNA]</scope>
    <source>
        <strain evidence="1 2">LM2416</strain>
    </source>
</reference>
<evidence type="ECO:0000313" key="1">
    <source>
        <dbReference type="EMBL" id="ASK62616.1"/>
    </source>
</evidence>
<dbReference type="Proteomes" id="UP000198312">
    <property type="component" value="Chromosome"/>
</dbReference>
<dbReference type="KEGG" id="vil:CFK37_10855"/>
<dbReference type="EMBL" id="CP022315">
    <property type="protein sequence ID" value="ASK62616.1"/>
    <property type="molecule type" value="Genomic_DNA"/>
</dbReference>
<accession>A0A220U3X7</accession>
<dbReference type="AlphaFoldDB" id="A0A220U3X7"/>
<gene>
    <name evidence="1" type="ORF">CFK37_10855</name>
</gene>
<sequence length="65" mass="7888">MLKLVEQLPRLWKSQTFKWKLFSLNSREWKIKIKTYMLRNESEGYSYSEGAPFPIHINGRKLKNE</sequence>
<name>A0A220U3X7_9BACI</name>
<keyword evidence="2" id="KW-1185">Reference proteome</keyword>
<evidence type="ECO:0000313" key="2">
    <source>
        <dbReference type="Proteomes" id="UP000198312"/>
    </source>
</evidence>